<feature type="compositionally biased region" description="Acidic residues" evidence="1">
    <location>
        <begin position="318"/>
        <end position="330"/>
    </location>
</feature>
<evidence type="ECO:0000313" key="3">
    <source>
        <dbReference type="Proteomes" id="UP000268535"/>
    </source>
</evidence>
<reference evidence="3" key="1">
    <citation type="journal article" date="2018" name="Nat. Microbiol.">
        <title>Leveraging single-cell genomics to expand the fungal tree of life.</title>
        <authorList>
            <person name="Ahrendt S.R."/>
            <person name="Quandt C.A."/>
            <person name="Ciobanu D."/>
            <person name="Clum A."/>
            <person name="Salamov A."/>
            <person name="Andreopoulos B."/>
            <person name="Cheng J.F."/>
            <person name="Woyke T."/>
            <person name="Pelin A."/>
            <person name="Henrissat B."/>
            <person name="Reynolds N.K."/>
            <person name="Benny G.L."/>
            <person name="Smith M.E."/>
            <person name="James T.Y."/>
            <person name="Grigoriev I.V."/>
        </authorList>
    </citation>
    <scope>NUCLEOTIDE SEQUENCE [LARGE SCALE GENOMIC DNA]</scope>
    <source>
        <strain evidence="3">ATCC 52028</strain>
    </source>
</reference>
<name>A0A4P9WX22_9FUNG</name>
<feature type="region of interest" description="Disordered" evidence="1">
    <location>
        <begin position="306"/>
        <end position="419"/>
    </location>
</feature>
<gene>
    <name evidence="2" type="ORF">CAUPRSCDRAFT_10363</name>
</gene>
<evidence type="ECO:0000313" key="2">
    <source>
        <dbReference type="EMBL" id="RKO98011.1"/>
    </source>
</evidence>
<protein>
    <submittedName>
        <fullName evidence="2">Uncharacterized protein</fullName>
    </submittedName>
</protein>
<feature type="compositionally biased region" description="Polar residues" evidence="1">
    <location>
        <begin position="390"/>
        <end position="402"/>
    </location>
</feature>
<feature type="compositionally biased region" description="Basic and acidic residues" evidence="1">
    <location>
        <begin position="131"/>
        <end position="144"/>
    </location>
</feature>
<sequence>MTTWCSDPRPSHILHRRVVAASVLLRRPHFRGHLPCRATAASCSVVAPEEATRYPAEVVAGAVLAPGILGGPDSQGSKKKRRVSGAICWALDAVMTPTPPAPSRPALGFEAELRKQQAAHDARRRQGITVRRRDADRDDADPTRRPPLKSRTGGLAAVLQDRVLSRAPQAPHHDKARRLPTDAPPGRRPAAARPSSSSPSSLSVPERTEEEAERERMARLTAKAALYDAKAAAAAADASRLGSRASRPASDALVDACLVDFAAKRRCLTAVASHRDADERVHIIDDLGRDRMVRRVELADLPYRFRYADDPVPPSSDSDTDSDSDADSDSDTASSETNQAKVEAGQHPVHDSAGQARGTSLSPLGAVLTPETASVQRSRAIGRFEAGYRQVQQRNRQNSHASTIERGRGPVPNSDPPSS</sequence>
<evidence type="ECO:0000256" key="1">
    <source>
        <dbReference type="SAM" id="MobiDB-lite"/>
    </source>
</evidence>
<dbReference type="AlphaFoldDB" id="A0A4P9WX22"/>
<feature type="compositionally biased region" description="Low complexity" evidence="1">
    <location>
        <begin position="188"/>
        <end position="205"/>
    </location>
</feature>
<proteinExistence type="predicted"/>
<feature type="compositionally biased region" description="Basic and acidic residues" evidence="1">
    <location>
        <begin position="171"/>
        <end position="180"/>
    </location>
</feature>
<accession>A0A4P9WX22</accession>
<feature type="region of interest" description="Disordered" evidence="1">
    <location>
        <begin position="114"/>
        <end position="216"/>
    </location>
</feature>
<dbReference type="EMBL" id="ML009128">
    <property type="protein sequence ID" value="RKO98011.1"/>
    <property type="molecule type" value="Genomic_DNA"/>
</dbReference>
<organism evidence="2 3">
    <name type="scientific">Caulochytrium protostelioides</name>
    <dbReference type="NCBI Taxonomy" id="1555241"/>
    <lineage>
        <taxon>Eukaryota</taxon>
        <taxon>Fungi</taxon>
        <taxon>Fungi incertae sedis</taxon>
        <taxon>Chytridiomycota</taxon>
        <taxon>Chytridiomycota incertae sedis</taxon>
        <taxon>Chytridiomycetes</taxon>
        <taxon>Caulochytriales</taxon>
        <taxon>Caulochytriaceae</taxon>
        <taxon>Caulochytrium</taxon>
    </lineage>
</organism>
<dbReference type="Proteomes" id="UP000268535">
    <property type="component" value="Unassembled WGS sequence"/>
</dbReference>